<organism evidence="2 3">
    <name type="scientific">Nonomuraea corallina</name>
    <dbReference type="NCBI Taxonomy" id="2989783"/>
    <lineage>
        <taxon>Bacteria</taxon>
        <taxon>Bacillati</taxon>
        <taxon>Actinomycetota</taxon>
        <taxon>Actinomycetes</taxon>
        <taxon>Streptosporangiales</taxon>
        <taxon>Streptosporangiaceae</taxon>
        <taxon>Nonomuraea</taxon>
    </lineage>
</organism>
<evidence type="ECO:0000313" key="2">
    <source>
        <dbReference type="EMBL" id="MDA0632610.1"/>
    </source>
</evidence>
<dbReference type="InterPro" id="IPR002575">
    <property type="entry name" value="Aminoglycoside_PTrfase"/>
</dbReference>
<protein>
    <submittedName>
        <fullName evidence="2">Phosphotransferase</fullName>
    </submittedName>
</protein>
<dbReference type="SUPFAM" id="SSF56112">
    <property type="entry name" value="Protein kinase-like (PK-like)"/>
    <property type="match status" value="1"/>
</dbReference>
<dbReference type="Proteomes" id="UP001144036">
    <property type="component" value="Unassembled WGS sequence"/>
</dbReference>
<evidence type="ECO:0000259" key="1">
    <source>
        <dbReference type="Pfam" id="PF01636"/>
    </source>
</evidence>
<reference evidence="2" key="1">
    <citation type="submission" date="2022-11" db="EMBL/GenBank/DDBJ databases">
        <title>Nonomuraea corallina sp. nov., a new species of the genus Nonomuraea isolated from sea side sediment in Thai sea.</title>
        <authorList>
            <person name="Ngamcharungchit C."/>
            <person name="Matsumoto A."/>
            <person name="Suriyachadkun C."/>
            <person name="Panbangred W."/>
            <person name="Inahashi Y."/>
            <person name="Intra B."/>
        </authorList>
    </citation>
    <scope>NUCLEOTIDE SEQUENCE</scope>
    <source>
        <strain evidence="2">MCN248</strain>
    </source>
</reference>
<comment type="caution">
    <text evidence="2">The sequence shown here is derived from an EMBL/GenBank/DDBJ whole genome shotgun (WGS) entry which is preliminary data.</text>
</comment>
<proteinExistence type="predicted"/>
<feature type="domain" description="Aminoglycoside phosphotransferase" evidence="1">
    <location>
        <begin position="88"/>
        <end position="233"/>
    </location>
</feature>
<dbReference type="InterPro" id="IPR011009">
    <property type="entry name" value="Kinase-like_dom_sf"/>
</dbReference>
<dbReference type="EMBL" id="JAPNNL010000009">
    <property type="protein sequence ID" value="MDA0632610.1"/>
    <property type="molecule type" value="Genomic_DNA"/>
</dbReference>
<keyword evidence="3" id="KW-1185">Reference proteome</keyword>
<name>A0ABT4S6Q0_9ACTN</name>
<gene>
    <name evidence="2" type="ORF">OUY22_04210</name>
</gene>
<dbReference type="Pfam" id="PF01636">
    <property type="entry name" value="APH"/>
    <property type="match status" value="1"/>
</dbReference>
<dbReference type="RefSeq" id="WP_270153385.1">
    <property type="nucleotide sequence ID" value="NZ_JAPNNL010000009.1"/>
</dbReference>
<evidence type="ECO:0000313" key="3">
    <source>
        <dbReference type="Proteomes" id="UP001144036"/>
    </source>
</evidence>
<dbReference type="Gene3D" id="3.90.1200.10">
    <property type="match status" value="1"/>
</dbReference>
<sequence>MVLEAELAGVAGTYGGSGDPVRHQTRSDSVVVRRGEVVVKAHSVRDDVPGLRARLRACASPELAGVMLAPLVPEVLMVAGRAVTVWPAGRPIGRDETETAPWEEGARLLARLHAAPLTSLPALPEAGGPGRAAGAVRRLEGDGPVERLIRRTFQELPEPEAGPALLTHGDWHLGQLVLRDRWLLIDPDDLGVGDPAWDLARPAAWYAAGLLDPEVWDRFLGAYLAAGGPALGDGDPWRRLDLPARAVTAQLAAVALGHARRERRELDEAEQSLIEACGRIVRA</sequence>
<accession>A0ABT4S6Q0</accession>